<dbReference type="Gene3D" id="3.60.21.70">
    <property type="entry name" value="PhoD-like phosphatase"/>
    <property type="match status" value="1"/>
</dbReference>
<sequence>MSHCEAGCRDFPLQLEREAPSLRYTVLLLPVTPGCRYQASLWALDEQGRAIELADAEFRARPRSLSDGFNVWYGSCFYGKADKGALAAAFDALPQDCRPDVSFLGGDQVYLDTAVATAGWGFAPIPGLSIVKSLRLAALYAAEGKAELERIFAAEYRDNWQRGLHRVLRSGNHHFLAGDHEFWNDYPNPPGFFWGLAIASLRQIWKSSAQALFDAYQLPEGNASDQFAIGNELEFFYLDTYLQRERGNNARFTDDATLERACTWLRGLTCPGVLVLPMPLLTNWHWRKGGCFKARLKNAFAAWLVKLGLGDHSLADTAQYEPLVQALHDCPQDILILAGDVHYSRLTRMELNGKQVVEVVSTPLSCLPSAGSRPDTTVKTFPDRPVADIQAPVEYVKTGSYRKKLIGHMSDNNFTTLNFSRVENGINVHVRCWNVNARNADGQLTRDWELADVLLRRRSVAVTAAVAPVSATAGKPQREPETLTTEAQE</sequence>
<gene>
    <name evidence="2" type="ORF">FDY93_06070</name>
</gene>
<dbReference type="InterPro" id="IPR029052">
    <property type="entry name" value="Metallo-depent_PP-like"/>
</dbReference>
<reference evidence="2 3" key="1">
    <citation type="submission" date="2019-05" db="EMBL/GenBank/DDBJ databases">
        <title>Microbulbifer harenosus sp. nov., an alginate-degrading bacterium isolated from coastal sand.</title>
        <authorList>
            <person name="Huang H."/>
            <person name="Mo K."/>
            <person name="Bao S."/>
        </authorList>
    </citation>
    <scope>NUCLEOTIDE SEQUENCE [LARGE SCALE GENOMIC DNA]</scope>
    <source>
        <strain evidence="2 3">HB161719</strain>
    </source>
</reference>
<evidence type="ECO:0008006" key="4">
    <source>
        <dbReference type="Google" id="ProtNLM"/>
    </source>
</evidence>
<evidence type="ECO:0000256" key="1">
    <source>
        <dbReference type="SAM" id="MobiDB-lite"/>
    </source>
</evidence>
<accession>A0ABY2UJT8</accession>
<comment type="caution">
    <text evidence="2">The sequence shown here is derived from an EMBL/GenBank/DDBJ whole genome shotgun (WGS) entry which is preliminary data.</text>
</comment>
<name>A0ABY2UJT8_9GAMM</name>
<dbReference type="InterPro" id="IPR038607">
    <property type="entry name" value="PhoD-like_sf"/>
</dbReference>
<evidence type="ECO:0000313" key="2">
    <source>
        <dbReference type="EMBL" id="TLM78360.1"/>
    </source>
</evidence>
<dbReference type="EMBL" id="VANI01000006">
    <property type="protein sequence ID" value="TLM78360.1"/>
    <property type="molecule type" value="Genomic_DNA"/>
</dbReference>
<dbReference type="RefSeq" id="WP_138234858.1">
    <property type="nucleotide sequence ID" value="NZ_CP185860.1"/>
</dbReference>
<feature type="region of interest" description="Disordered" evidence="1">
    <location>
        <begin position="469"/>
        <end position="489"/>
    </location>
</feature>
<organism evidence="2 3">
    <name type="scientific">Microbulbifer harenosus</name>
    <dbReference type="NCBI Taxonomy" id="2576840"/>
    <lineage>
        <taxon>Bacteria</taxon>
        <taxon>Pseudomonadati</taxon>
        <taxon>Pseudomonadota</taxon>
        <taxon>Gammaproteobacteria</taxon>
        <taxon>Cellvibrionales</taxon>
        <taxon>Microbulbiferaceae</taxon>
        <taxon>Microbulbifer</taxon>
    </lineage>
</organism>
<proteinExistence type="predicted"/>
<dbReference type="SUPFAM" id="SSF56300">
    <property type="entry name" value="Metallo-dependent phosphatases"/>
    <property type="match status" value="1"/>
</dbReference>
<protein>
    <recommendedName>
        <fullName evidence="4">PhoD-like phosphatase metallophosphatase domain-containing protein</fullName>
    </recommendedName>
</protein>
<dbReference type="Proteomes" id="UP000306791">
    <property type="component" value="Unassembled WGS sequence"/>
</dbReference>
<evidence type="ECO:0000313" key="3">
    <source>
        <dbReference type="Proteomes" id="UP000306791"/>
    </source>
</evidence>
<keyword evidence="3" id="KW-1185">Reference proteome</keyword>